<protein>
    <submittedName>
        <fullName evidence="2">Conjugative transposon protein TraM</fullName>
    </submittedName>
</protein>
<organism evidence="2 3">
    <name type="scientific">Zhouia spongiae</name>
    <dbReference type="NCBI Taxonomy" id="2202721"/>
    <lineage>
        <taxon>Bacteria</taxon>
        <taxon>Pseudomonadati</taxon>
        <taxon>Bacteroidota</taxon>
        <taxon>Flavobacteriia</taxon>
        <taxon>Flavobacteriales</taxon>
        <taxon>Flavobacteriaceae</taxon>
        <taxon>Zhouia</taxon>
    </lineage>
</organism>
<accession>A0ABY3YMD8</accession>
<evidence type="ECO:0000313" key="3">
    <source>
        <dbReference type="Proteomes" id="UP000829476"/>
    </source>
</evidence>
<feature type="domain" description="Conjugative transposon TraM C-terminal" evidence="1">
    <location>
        <begin position="172"/>
        <end position="303"/>
    </location>
</feature>
<name>A0ABY3YMD8_9FLAO</name>
<evidence type="ECO:0000313" key="2">
    <source>
        <dbReference type="EMBL" id="UNY98328.1"/>
    </source>
</evidence>
<proteinExistence type="predicted"/>
<evidence type="ECO:0000259" key="1">
    <source>
        <dbReference type="Pfam" id="PF12508"/>
    </source>
</evidence>
<reference evidence="2 3" key="1">
    <citation type="journal article" date="2018" name="Int. J. Syst. Evol. Microbiol.">
        <title>Zhouia spongiae sp. nov., isolated from a marine sponge.</title>
        <authorList>
            <person name="Zhuang L."/>
            <person name="Lin B."/>
            <person name="Qin F."/>
            <person name="Luo L."/>
        </authorList>
    </citation>
    <scope>NUCLEOTIDE SEQUENCE [LARGE SCALE GENOMIC DNA]</scope>
    <source>
        <strain evidence="2 3">HN-Y44</strain>
    </source>
</reference>
<gene>
    <name evidence="2" type="ORF">MQE36_14730</name>
</gene>
<dbReference type="Proteomes" id="UP000829476">
    <property type="component" value="Chromosome"/>
</dbReference>
<keyword evidence="3" id="KW-1185">Reference proteome</keyword>
<dbReference type="RefSeq" id="WP_242936735.1">
    <property type="nucleotide sequence ID" value="NZ_CP094326.1"/>
</dbReference>
<dbReference type="InterPro" id="IPR055407">
    <property type="entry name" value="TraM_C"/>
</dbReference>
<sequence>MKINKNKWIFAGLILAVILFIASYAIYLNGEDRQSQTLTGPELPEIKEPSKSFDNRLEAVDAIEQPRRVDLPHMYEQTKMDSSGYSHPDLEGISRANSIDSIYQSKLYQTAYDTYTKTSQETLPGDLDSTEAKGRKQSVTTEKQLLKKHSQFYTVPKLFWQDHSLAKTDPYIYVVVHGKQTVQNKDRIILRLQKPATIRGRRLDQHTLIYGFVTLKKNRAQLEVDFIDYQPAHLMSFDMLDGNQGIYIKNSLQAQVSAQSVDQVLQEVNIPSLPQLGGLKNVFRKDNRKIKNTIYHNHQLVLKPIQPSK</sequence>
<dbReference type="Pfam" id="PF12508">
    <property type="entry name" value="Transposon_TraM"/>
    <property type="match status" value="1"/>
</dbReference>
<dbReference type="EMBL" id="CP094326">
    <property type="protein sequence ID" value="UNY98328.1"/>
    <property type="molecule type" value="Genomic_DNA"/>
</dbReference>